<sequence>MPLDLSFPDNLRVPDVEPRIVAAVALLVPSYIVARKLLRRYLVSKYTIVTDLDSIATPRKKGKHAGTAVICGGSFAGLFTARVCADHFERVIVVEPEAWTFTDEAKALPAFSTREVKGDTAVYNTIAHKRSRIYQYTAIHVYQTPLLLFARKAFAGFDAIARSWGFLIAPSAKNVSFSGYAVPEPKRFGTTPQGALFGPRRDLEPLTRKLLSDTCPNVEFLHGTVDGFQLNKNAVEAVNVRLADGSATSLECAIVADCTGVSSLGLKLLSRLLPSLGNIPNLREEYNPNTAYSTLEFPATPKFNEALRALNIPRLDGRGPLDTDKEAAFFVYNPDPEIDFHFIALIRSNSDHIVFCMGGWDSDLPVTLDEARAFTKEAKFIPDWVFKIFDLLEPVADQAVAVQSRTSACWKIRFENAGKILPRNFVSMGDATMRVNPRFGQGVNKSVIGAVTLDGVLRRIPVNSKSLGPTFFNRLAARTNNIWDSSKHADYGHPSVTPAAGETNQTGWFARWFRSKLLPSLSRNDTAALTLYELTHFLAPPTDIFSPSILASVLREIVWPSPKP</sequence>
<evidence type="ECO:0000313" key="2">
    <source>
        <dbReference type="Proteomes" id="UP000077266"/>
    </source>
</evidence>
<dbReference type="InParanoid" id="A0A165BMJ0"/>
<dbReference type="InterPro" id="IPR036188">
    <property type="entry name" value="FAD/NAD-bd_sf"/>
</dbReference>
<protein>
    <recommendedName>
        <fullName evidence="3">FAD/NAD(P)-binding domain-containing protein</fullName>
    </recommendedName>
</protein>
<dbReference type="Proteomes" id="UP000077266">
    <property type="component" value="Unassembled WGS sequence"/>
</dbReference>
<dbReference type="EMBL" id="KV426436">
    <property type="protein sequence ID" value="KZV80906.1"/>
    <property type="molecule type" value="Genomic_DNA"/>
</dbReference>
<reference evidence="1 2" key="1">
    <citation type="journal article" date="2016" name="Mol. Biol. Evol.">
        <title>Comparative Genomics of Early-Diverging Mushroom-Forming Fungi Provides Insights into the Origins of Lignocellulose Decay Capabilities.</title>
        <authorList>
            <person name="Nagy L.G."/>
            <person name="Riley R."/>
            <person name="Tritt A."/>
            <person name="Adam C."/>
            <person name="Daum C."/>
            <person name="Floudas D."/>
            <person name="Sun H."/>
            <person name="Yadav J.S."/>
            <person name="Pangilinan J."/>
            <person name="Larsson K.H."/>
            <person name="Matsuura K."/>
            <person name="Barry K."/>
            <person name="Labutti K."/>
            <person name="Kuo R."/>
            <person name="Ohm R.A."/>
            <person name="Bhattacharya S.S."/>
            <person name="Shirouzu T."/>
            <person name="Yoshinaga Y."/>
            <person name="Martin F.M."/>
            <person name="Grigoriev I.V."/>
            <person name="Hibbett D.S."/>
        </authorList>
    </citation>
    <scope>NUCLEOTIDE SEQUENCE [LARGE SCALE GENOMIC DNA]</scope>
    <source>
        <strain evidence="1 2">HHB12029</strain>
    </source>
</reference>
<name>A0A165BMJ0_EXIGL</name>
<proteinExistence type="predicted"/>
<evidence type="ECO:0008006" key="3">
    <source>
        <dbReference type="Google" id="ProtNLM"/>
    </source>
</evidence>
<keyword evidence="2" id="KW-1185">Reference proteome</keyword>
<organism evidence="1 2">
    <name type="scientific">Exidia glandulosa HHB12029</name>
    <dbReference type="NCBI Taxonomy" id="1314781"/>
    <lineage>
        <taxon>Eukaryota</taxon>
        <taxon>Fungi</taxon>
        <taxon>Dikarya</taxon>
        <taxon>Basidiomycota</taxon>
        <taxon>Agaricomycotina</taxon>
        <taxon>Agaricomycetes</taxon>
        <taxon>Auriculariales</taxon>
        <taxon>Exidiaceae</taxon>
        <taxon>Exidia</taxon>
    </lineage>
</organism>
<evidence type="ECO:0000313" key="1">
    <source>
        <dbReference type="EMBL" id="KZV80906.1"/>
    </source>
</evidence>
<gene>
    <name evidence="1" type="ORF">EXIGLDRAFT_755941</name>
</gene>
<dbReference type="Gene3D" id="3.50.50.60">
    <property type="entry name" value="FAD/NAD(P)-binding domain"/>
    <property type="match status" value="1"/>
</dbReference>
<dbReference type="SUPFAM" id="SSF51905">
    <property type="entry name" value="FAD/NAD(P)-binding domain"/>
    <property type="match status" value="1"/>
</dbReference>
<dbReference type="OrthoDB" id="10051892at2759"/>
<dbReference type="AlphaFoldDB" id="A0A165BMJ0"/>
<accession>A0A165BMJ0</accession>